<accession>A0ACD5VGN6</accession>
<dbReference type="EnsemblPlants" id="AVESA.00010b.r2.3AG0442960.1">
    <property type="protein sequence ID" value="AVESA.00010b.r2.3AG0442960.1.CDS"/>
    <property type="gene ID" value="AVESA.00010b.r2.3AG0442960"/>
</dbReference>
<sequence length="351" mass="38385">MGTRTLASTRHRWCYIGPPTAKNSPTISFLARLFAFTPLYNSFLHQIAMAPIRRAAQRPDFASHPSDLELITTYLIPWVNTGERPWKFIHDADVYAARPEDLAGTYAPATASDGQEGWYFFSTLRSKNRRGQRKSRTIGWRQFFSFMTKEEGQRVRNIRSGWIMVEIGLEQEGSSDELVLCKVYRSPRKGPAPSAVESTAAAGTSGRKRKADDNNTGVVTPVLTLGTAPGAKRSTAPTAPSGRKRKDGDTNSGAVRPARGALKSTTPATAGRKKKDGKKTTSAGQLCTRCRVETAESHSRTPEDDGTEEDENRGGSETGVLEHDSTDESATPHGHEAGDSSASARTFYRFV</sequence>
<evidence type="ECO:0000313" key="1">
    <source>
        <dbReference type="EnsemblPlants" id="AVESA.00010b.r2.3AG0442960.1.CDS"/>
    </source>
</evidence>
<keyword evidence="2" id="KW-1185">Reference proteome</keyword>
<reference evidence="1" key="1">
    <citation type="submission" date="2021-05" db="EMBL/GenBank/DDBJ databases">
        <authorList>
            <person name="Scholz U."/>
            <person name="Mascher M."/>
            <person name="Fiebig A."/>
        </authorList>
    </citation>
    <scope>NUCLEOTIDE SEQUENCE [LARGE SCALE GENOMIC DNA]</scope>
</reference>
<name>A0ACD5VGN6_AVESA</name>
<evidence type="ECO:0000313" key="2">
    <source>
        <dbReference type="Proteomes" id="UP001732700"/>
    </source>
</evidence>
<proteinExistence type="predicted"/>
<dbReference type="Proteomes" id="UP001732700">
    <property type="component" value="Chromosome 3A"/>
</dbReference>
<organism evidence="1 2">
    <name type="scientific">Avena sativa</name>
    <name type="common">Oat</name>
    <dbReference type="NCBI Taxonomy" id="4498"/>
    <lineage>
        <taxon>Eukaryota</taxon>
        <taxon>Viridiplantae</taxon>
        <taxon>Streptophyta</taxon>
        <taxon>Embryophyta</taxon>
        <taxon>Tracheophyta</taxon>
        <taxon>Spermatophyta</taxon>
        <taxon>Magnoliopsida</taxon>
        <taxon>Liliopsida</taxon>
        <taxon>Poales</taxon>
        <taxon>Poaceae</taxon>
        <taxon>BOP clade</taxon>
        <taxon>Pooideae</taxon>
        <taxon>Poodae</taxon>
        <taxon>Poeae</taxon>
        <taxon>Poeae Chloroplast Group 1 (Aveneae type)</taxon>
        <taxon>Aveninae</taxon>
        <taxon>Avena</taxon>
    </lineage>
</organism>
<protein>
    <submittedName>
        <fullName evidence="1">Uncharacterized protein</fullName>
    </submittedName>
</protein>
<reference evidence="1" key="2">
    <citation type="submission" date="2025-09" db="UniProtKB">
        <authorList>
            <consortium name="EnsemblPlants"/>
        </authorList>
    </citation>
    <scope>IDENTIFICATION</scope>
</reference>